<evidence type="ECO:0000256" key="1">
    <source>
        <dbReference type="ARBA" id="ARBA00004141"/>
    </source>
</evidence>
<feature type="region of interest" description="Disordered" evidence="5">
    <location>
        <begin position="703"/>
        <end position="733"/>
    </location>
</feature>
<evidence type="ECO:0000256" key="3">
    <source>
        <dbReference type="ARBA" id="ARBA00022989"/>
    </source>
</evidence>
<dbReference type="InterPro" id="IPR005821">
    <property type="entry name" value="Ion_trans_dom"/>
</dbReference>
<feature type="transmembrane region" description="Helical" evidence="6">
    <location>
        <begin position="157"/>
        <end position="182"/>
    </location>
</feature>
<organism evidence="8 9">
    <name type="scientific">Effrenium voratum</name>
    <dbReference type="NCBI Taxonomy" id="2562239"/>
    <lineage>
        <taxon>Eukaryota</taxon>
        <taxon>Sar</taxon>
        <taxon>Alveolata</taxon>
        <taxon>Dinophyceae</taxon>
        <taxon>Suessiales</taxon>
        <taxon>Symbiodiniaceae</taxon>
        <taxon>Effrenium</taxon>
    </lineage>
</organism>
<feature type="compositionally biased region" description="Low complexity" evidence="5">
    <location>
        <begin position="713"/>
        <end position="725"/>
    </location>
</feature>
<dbReference type="InterPro" id="IPR011009">
    <property type="entry name" value="Kinase-like_dom_sf"/>
</dbReference>
<dbReference type="AlphaFoldDB" id="A0AA36MLC4"/>
<accession>A0AA36MLC4</accession>
<dbReference type="SUPFAM" id="SSF56112">
    <property type="entry name" value="Protein kinase-like (PK-like)"/>
    <property type="match status" value="1"/>
</dbReference>
<proteinExistence type="predicted"/>
<dbReference type="Pfam" id="PF00520">
    <property type="entry name" value="Ion_trans"/>
    <property type="match status" value="1"/>
</dbReference>
<feature type="transmembrane region" description="Helical" evidence="6">
    <location>
        <begin position="88"/>
        <end position="111"/>
    </location>
</feature>
<evidence type="ECO:0000313" key="9">
    <source>
        <dbReference type="Proteomes" id="UP001178507"/>
    </source>
</evidence>
<comment type="subcellular location">
    <subcellularLocation>
        <location evidence="1">Membrane</location>
        <topology evidence="1">Multi-pass membrane protein</topology>
    </subcellularLocation>
</comment>
<dbReference type="SUPFAM" id="SSF81324">
    <property type="entry name" value="Voltage-gated potassium channels"/>
    <property type="match status" value="1"/>
</dbReference>
<dbReference type="Gene3D" id="1.10.287.70">
    <property type="match status" value="1"/>
</dbReference>
<feature type="compositionally biased region" description="Basic and acidic residues" evidence="5">
    <location>
        <begin position="806"/>
        <end position="816"/>
    </location>
</feature>
<protein>
    <recommendedName>
        <fullName evidence="7">Ion transport domain-containing protein</fullName>
    </recommendedName>
</protein>
<keyword evidence="4 6" id="KW-0472">Membrane</keyword>
<evidence type="ECO:0000259" key="7">
    <source>
        <dbReference type="Pfam" id="PF00520"/>
    </source>
</evidence>
<dbReference type="Proteomes" id="UP001178507">
    <property type="component" value="Unassembled WGS sequence"/>
</dbReference>
<evidence type="ECO:0000256" key="4">
    <source>
        <dbReference type="ARBA" id="ARBA00023136"/>
    </source>
</evidence>
<evidence type="ECO:0000256" key="5">
    <source>
        <dbReference type="SAM" id="MobiDB-lite"/>
    </source>
</evidence>
<gene>
    <name evidence="8" type="ORF">EVOR1521_LOCUS2001</name>
</gene>
<keyword evidence="2 6" id="KW-0812">Transmembrane</keyword>
<keyword evidence="3 6" id="KW-1133">Transmembrane helix</keyword>
<evidence type="ECO:0000256" key="2">
    <source>
        <dbReference type="ARBA" id="ARBA00022692"/>
    </source>
</evidence>
<feature type="transmembrane region" description="Helical" evidence="6">
    <location>
        <begin position="20"/>
        <end position="44"/>
    </location>
</feature>
<evidence type="ECO:0000313" key="8">
    <source>
        <dbReference type="EMBL" id="CAJ1371758.1"/>
    </source>
</evidence>
<comment type="caution">
    <text evidence="8">The sequence shown here is derived from an EMBL/GenBank/DDBJ whole genome shotgun (WGS) entry which is preliminary data.</text>
</comment>
<feature type="region of interest" description="Disordered" evidence="5">
    <location>
        <begin position="758"/>
        <end position="825"/>
    </location>
</feature>
<keyword evidence="9" id="KW-1185">Reference proteome</keyword>
<dbReference type="GO" id="GO:0005216">
    <property type="term" value="F:monoatomic ion channel activity"/>
    <property type="evidence" value="ECO:0007669"/>
    <property type="project" value="InterPro"/>
</dbReference>
<feature type="compositionally biased region" description="Basic and acidic residues" evidence="5">
    <location>
        <begin position="786"/>
        <end position="796"/>
    </location>
</feature>
<sequence>MPKTAAAKGSKGPAGQDYWFVFDSLLVALMIAETWVLPGLLLLSGNGAELPAGGTDVLRLFRLLRLTRMARMLRSITELMILIKGMAAAARSVFFVMCLLVIIIYVFSIAFTQLAAGTVMGSFYFPTVQHSMYTLLIYGTFLDDIAPFCDEVGAESVACLVLVFVFAILAACTVLNMLIGILCEVVSAVATTEKEDMMVHMVTVKLERLLQNGDTNNDGNISQAPLALGTSEAYRERICFRALWLEVIQHELRVAIAFIFRFLQGPVAAVSPFFFRRHERLLPLLLFRERCYKVNVPCHGACRELASASASRFSGRQRLGGPILAPKLQRTVVSAQCEPMDRFGDLRLASYRFDPTQEPLRSQLINQLGAGPSALIEVAKNFVGGVNAGLWLLRAQEEMVLKLVRFDATAPSQLVEASMFAKLAKEFPKIAEDPALAFPTKIFHVRTPNGVRSHDLVVMRRAPGRLLADLISERCRAGRAEELLDILERVGICTAEFHHRYRGKQHCDLGPHNICFDEESGRTTLIDLGGMGNTVSSKDVDRFCQILRRMADGLGQELQEGVRRFQEGVALRGAAEPQGPISAVPHEEFGQNEASCEWSNLIPAEFVKILKMPEAVLALEEVGIDPVSIIDFTDYIFGGEDSVEDTLNFPKFMEVILKLRQTNECTIRDMVDLRRQITSQLVTAQDVILEDIRAQCERARQGAEERREDLVYGTGDASGTGSTSDRQPCPTLNGLKARTDRLEELMKKTLKEVQELLQRTPVSAPEEAEEPWTVASQAKPPKARVRPPEQKPDLTHRLPRAQVLPKGRDRPPSEHRVKGHAPVLR</sequence>
<feature type="domain" description="Ion transport" evidence="7">
    <location>
        <begin position="16"/>
        <end position="187"/>
    </location>
</feature>
<dbReference type="GO" id="GO:0016020">
    <property type="term" value="C:membrane"/>
    <property type="evidence" value="ECO:0007669"/>
    <property type="project" value="UniProtKB-SubCell"/>
</dbReference>
<reference evidence="8" key="1">
    <citation type="submission" date="2023-08" db="EMBL/GenBank/DDBJ databases">
        <authorList>
            <person name="Chen Y."/>
            <person name="Shah S."/>
            <person name="Dougan E. K."/>
            <person name="Thang M."/>
            <person name="Chan C."/>
        </authorList>
    </citation>
    <scope>NUCLEOTIDE SEQUENCE</scope>
</reference>
<evidence type="ECO:0000256" key="6">
    <source>
        <dbReference type="SAM" id="Phobius"/>
    </source>
</evidence>
<name>A0AA36MLC4_9DINO</name>
<dbReference type="EMBL" id="CAUJNA010000096">
    <property type="protein sequence ID" value="CAJ1371758.1"/>
    <property type="molecule type" value="Genomic_DNA"/>
</dbReference>